<keyword evidence="2" id="KW-0547">Nucleotide-binding</keyword>
<dbReference type="GO" id="GO:0016818">
    <property type="term" value="F:hydrolase activity, acting on acid anhydrides, in phosphorus-containing anhydrides"/>
    <property type="evidence" value="ECO:0007669"/>
    <property type="project" value="InterPro"/>
</dbReference>
<organism evidence="12 13">
    <name type="scientific">Plasmodium falciparum FCH/4</name>
    <dbReference type="NCBI Taxonomy" id="1036724"/>
    <lineage>
        <taxon>Eukaryota</taxon>
        <taxon>Sar</taxon>
        <taxon>Alveolata</taxon>
        <taxon>Apicomplexa</taxon>
        <taxon>Aconoidasida</taxon>
        <taxon>Haemosporida</taxon>
        <taxon>Plasmodiidae</taxon>
        <taxon>Plasmodium</taxon>
        <taxon>Plasmodium (Laverania)</taxon>
    </lineage>
</organism>
<feature type="transmembrane region" description="Helical" evidence="10">
    <location>
        <begin position="1582"/>
        <end position="1602"/>
    </location>
</feature>
<gene>
    <name evidence="12" type="ORF">PFFCH_05663</name>
</gene>
<evidence type="ECO:0000256" key="9">
    <source>
        <dbReference type="SAM" id="MobiDB-lite"/>
    </source>
</evidence>
<keyword evidence="10" id="KW-1133">Transmembrane helix</keyword>
<keyword evidence="3" id="KW-0378">Hydrolase</keyword>
<dbReference type="InterPro" id="IPR014013">
    <property type="entry name" value="Helic_SF1/SF2_ATP-bd_DinG/Rad3"/>
</dbReference>
<dbReference type="GO" id="GO:0005634">
    <property type="term" value="C:nucleus"/>
    <property type="evidence" value="ECO:0007669"/>
    <property type="project" value="TreeGrafter"/>
</dbReference>
<feature type="domain" description="Helicase ATP-binding" evidence="11">
    <location>
        <begin position="1"/>
        <end position="197"/>
    </location>
</feature>
<keyword evidence="1" id="KW-0479">Metal-binding</keyword>
<feature type="region of interest" description="Disordered" evidence="9">
    <location>
        <begin position="1706"/>
        <end position="1729"/>
    </location>
</feature>
<dbReference type="GO" id="GO:0006139">
    <property type="term" value="P:nucleobase-containing compound metabolic process"/>
    <property type="evidence" value="ECO:0007669"/>
    <property type="project" value="InterPro"/>
</dbReference>
<evidence type="ECO:0000256" key="4">
    <source>
        <dbReference type="ARBA" id="ARBA00022806"/>
    </source>
</evidence>
<evidence type="ECO:0000256" key="5">
    <source>
        <dbReference type="ARBA" id="ARBA00022840"/>
    </source>
</evidence>
<evidence type="ECO:0000256" key="1">
    <source>
        <dbReference type="ARBA" id="ARBA00022723"/>
    </source>
</evidence>
<evidence type="ECO:0000256" key="7">
    <source>
        <dbReference type="ARBA" id="ARBA00023014"/>
    </source>
</evidence>
<dbReference type="PANTHER" id="PTHR11472:SF41">
    <property type="entry name" value="ATP-DEPENDENT DNA HELICASE DDX11-RELATED"/>
    <property type="match status" value="1"/>
</dbReference>
<evidence type="ECO:0000256" key="6">
    <source>
        <dbReference type="ARBA" id="ARBA00023004"/>
    </source>
</evidence>
<dbReference type="InterPro" id="IPR045028">
    <property type="entry name" value="DinG/Rad3-like"/>
</dbReference>
<dbReference type="InterPro" id="IPR027417">
    <property type="entry name" value="P-loop_NTPase"/>
</dbReference>
<dbReference type="Pfam" id="PF06733">
    <property type="entry name" value="DEAD_2"/>
    <property type="match status" value="1"/>
</dbReference>
<keyword evidence="10" id="KW-0812">Transmembrane</keyword>
<evidence type="ECO:0000256" key="10">
    <source>
        <dbReference type="SAM" id="Phobius"/>
    </source>
</evidence>
<dbReference type="GO" id="GO:0003677">
    <property type="term" value="F:DNA binding"/>
    <property type="evidence" value="ECO:0007669"/>
    <property type="project" value="InterPro"/>
</dbReference>
<reference evidence="12 13" key="1">
    <citation type="submission" date="2013-02" db="EMBL/GenBank/DDBJ databases">
        <title>The Genome Annotation of Plasmodium falciparum FCH/4.</title>
        <authorList>
            <consortium name="The Broad Institute Genome Sequencing Platform"/>
            <consortium name="The Broad Institute Genome Sequencing Center for Infectious Disease"/>
            <person name="Neafsey D."/>
            <person name="Hoffman S."/>
            <person name="Volkman S."/>
            <person name="Rosenthal P."/>
            <person name="Walker B."/>
            <person name="Young S.K."/>
            <person name="Zeng Q."/>
            <person name="Gargeya S."/>
            <person name="Fitzgerald M."/>
            <person name="Haas B."/>
            <person name="Abouelleil A."/>
            <person name="Allen A.W."/>
            <person name="Alvarado L."/>
            <person name="Arachchi H.M."/>
            <person name="Berlin A.M."/>
            <person name="Chapman S.B."/>
            <person name="Gainer-Dewar J."/>
            <person name="Goldberg J."/>
            <person name="Griggs A."/>
            <person name="Gujja S."/>
            <person name="Hansen M."/>
            <person name="Howarth C."/>
            <person name="Imamovic A."/>
            <person name="Ireland A."/>
            <person name="Larimer J."/>
            <person name="McCowan C."/>
            <person name="Murphy C."/>
            <person name="Pearson M."/>
            <person name="Poon T.W."/>
            <person name="Priest M."/>
            <person name="Roberts A."/>
            <person name="Saif S."/>
            <person name="Shea T."/>
            <person name="Sisk P."/>
            <person name="Sykes S."/>
            <person name="Wortman J."/>
            <person name="Nusbaum C."/>
            <person name="Birren B."/>
        </authorList>
    </citation>
    <scope>NUCLEOTIDE SEQUENCE [LARGE SCALE GENOMIC DNA]</scope>
    <source>
        <strain evidence="12 13">FCH/4</strain>
    </source>
</reference>
<feature type="compositionally biased region" description="Basic residues" evidence="9">
    <location>
        <begin position="1715"/>
        <end position="1726"/>
    </location>
</feature>
<proteinExistence type="predicted"/>
<dbReference type="PANTHER" id="PTHR11472">
    <property type="entry name" value="DNA REPAIR DEAD HELICASE RAD3/XP-D SUBFAMILY MEMBER"/>
    <property type="match status" value="1"/>
</dbReference>
<dbReference type="GO" id="GO:0003678">
    <property type="term" value="F:DNA helicase activity"/>
    <property type="evidence" value="ECO:0007669"/>
    <property type="project" value="InterPro"/>
</dbReference>
<dbReference type="GO" id="GO:0046872">
    <property type="term" value="F:metal ion binding"/>
    <property type="evidence" value="ECO:0007669"/>
    <property type="project" value="UniProtKB-KW"/>
</dbReference>
<dbReference type="GO" id="GO:0034085">
    <property type="term" value="P:establishment of sister chromatid cohesion"/>
    <property type="evidence" value="ECO:0007669"/>
    <property type="project" value="TreeGrafter"/>
</dbReference>
<keyword evidence="6" id="KW-0408">Iron</keyword>
<sequence>MNKYNHAFLKKFKNINELNDCCKNSKCKYKEIYNEKMSEKWKKKNGKKKRIFYDSSCSSNSSENEDIETIDNYILITKLINNRNVDIEDIKDICKNEHIEICPYYLSKENIKNADIILLPYICILNENIRNNLKINIKNNIVIFDESQNIIENINSCNSVSISNHHILFCKIILNEYIKKYKNVLNNNNIIMIKQIIVYCNLLLESFTSIQQNLININKYTLLSKLDVLNLNNISNFLNNSMFCRKIKIFTESLMSTYFKNIKKYLHASFPIFKTTAIYILNEFTQKLIKSNLYDYVSIHYNDNYSPTIEHSENNLMNQINHSTRTLNGNNCKDEQNIFSTDCDIDKIKNKKRIMTSHGLTPVDSKKNKLQNGNHNTKKELFMNDWDDSKDQDVNDVMCKRSNCINNTQKCKNKNIKMSDDNFNNDDKKGFNDDTYNNLNIFFEEFFVKKRKDLFNEIEVISVSSCNNFQSITKDCSNVILIGGTLYPMEEFLLLFLNYNKNKIKLFSSDYIFKKQNIFARIFSTNLISSDFIDNTYKNRLKKDHLLNLAIYIYMITFNILYGNIIFFPSYNFLNDFYNFLNKEGEYIFNRIKKKKFVFFEKKNDDTIVKNYMNNIENIKNIDPNLRIQNGCILFCVMNGKLSEGINFYDDLCRNVVVVGIPFIKHDSVVDKNLLRLKYYREYTKDIMNTHDKNDNTKILICNNRNNDIYDNYNHHNDNKIDNYKNLKKDYIDNRHNNNHSNKYNNEENINVSKKNKEEIFIKSIKVSINWSEVEQYNSYYNIYFKLANQNIICRILYYIFFKLLLYWFIKIFFKFYYIKIEQVHVNIYYNYKHRHIKYCDNKKNISKSINVYNIKFYDLSVFYNTLKDTITKIEQNDSQKKKQIISRKDIQKLSAQDNQTNNNNNMENHTYDNVQHSTYQKIYNNLCCYNTFNIFCKKIILFKENNHYNNLIHVKHPTIILDNHKNKFFFPFFHINLKTCELKEICYLLNYINKDHFINDLIYIIERNELASYVNYKEKKNSNYEHTTTRQNENKNYCKKKKKKKYNNNNDNNNNNNNIINEIYLKEEKICTSYDNPNNENKILNNKYNYNDLNIDPKSIYDMSEHHERMIKHEEGENKMNYYDEEIFMKEDEKERNFNLKIYQNCKSSLSLIKLFVIFEIKEMLELYEIVQKELLLPHLYINKKEYDTTTTNNDNNKDNFLVSSLLSTDIYIQEFNLFINRNINKNIILNQNTIFIKNRNEELCCDKSQMVDKEEIIKIEIEEIKNENKKNDIYIGIRDQRSVNQYNVENTYKDIPKENIERERNVHLNNILCTSVYYEEDVLYEYSLCEKINIILKIEREDSFNKKINNDKNIIVTIYAHNFLGYMLPTHVNFIYYLYSIYYLRKKKSTHIFNCCMRNVLREKCRVNKKKLYEYKNTEYKEKDEKDEKKSSLFIIKIISKNVKLQFFCISNKYNVLNNDCNVVCTKKGNNKNVINNNIISPLCITFSLYYFLKMNLNYKHLSYKTYCLNNHYFYFSNIKVQLLSCSNILRDICILEKKKKNYTSCRKRSKELSNDGNTYKNLPCDMYLKISDKKIDINIINNVKIIFLNFIIYQIYIAIRRIVYLDNIKLNYKSTKKKKFINEEKRKRKVKQNIYHHMLLKKNYFLRKTKNVPFEKNKEKKYIYDDNNDDNNGDNNGDNYNIKDLFLLNKNAIYNSYYYPYDQQEEHNNNNNKKKKKKKKKKKTESDVTIPINYKRKDPNKICTYYNFYNMKKKKKTSLFDFSHLLKYIIHIKLKSHITFISFDNYFILLLFFFNSCKKKIKEDII</sequence>
<feature type="transmembrane region" description="Helical" evidence="10">
    <location>
        <begin position="1476"/>
        <end position="1495"/>
    </location>
</feature>
<dbReference type="OrthoDB" id="19182at2759"/>
<evidence type="ECO:0000313" key="12">
    <source>
        <dbReference type="EMBL" id="ETW26872.1"/>
    </source>
</evidence>
<feature type="transmembrane region" description="Helical" evidence="10">
    <location>
        <begin position="796"/>
        <end position="818"/>
    </location>
</feature>
<evidence type="ECO:0000259" key="11">
    <source>
        <dbReference type="PROSITE" id="PS51193"/>
    </source>
</evidence>
<keyword evidence="10" id="KW-0472">Membrane</keyword>
<keyword evidence="4" id="KW-0347">Helicase</keyword>
<feature type="transmembrane region" description="Helical" evidence="10">
    <location>
        <begin position="549"/>
        <end position="574"/>
    </location>
</feature>
<dbReference type="InterPro" id="IPR006555">
    <property type="entry name" value="ATP-dep_Helicase_C"/>
</dbReference>
<dbReference type="GO" id="GO:0051536">
    <property type="term" value="F:iron-sulfur cluster binding"/>
    <property type="evidence" value="ECO:0007669"/>
    <property type="project" value="UniProtKB-KW"/>
</dbReference>
<evidence type="ECO:0000256" key="2">
    <source>
        <dbReference type="ARBA" id="ARBA00022741"/>
    </source>
</evidence>
<dbReference type="SMART" id="SM00491">
    <property type="entry name" value="HELICc2"/>
    <property type="match status" value="1"/>
</dbReference>
<dbReference type="Proteomes" id="UP000030656">
    <property type="component" value="Unassembled WGS sequence"/>
</dbReference>
<evidence type="ECO:0000256" key="3">
    <source>
        <dbReference type="ARBA" id="ARBA00022801"/>
    </source>
</evidence>
<keyword evidence="8" id="KW-0413">Isomerase</keyword>
<dbReference type="Pfam" id="PF13307">
    <property type="entry name" value="Helicase_C_2"/>
    <property type="match status" value="1"/>
</dbReference>
<reference evidence="12 13" key="2">
    <citation type="submission" date="2013-02" db="EMBL/GenBank/DDBJ databases">
        <title>The Genome Sequence of Plasmodium falciparum FCH/4.</title>
        <authorList>
            <consortium name="The Broad Institute Genome Sequencing Platform"/>
            <consortium name="The Broad Institute Genome Sequencing Center for Infectious Disease"/>
            <person name="Neafsey D."/>
            <person name="Cheeseman I."/>
            <person name="Volkman S."/>
            <person name="Adams J."/>
            <person name="Walker B."/>
            <person name="Young S.K."/>
            <person name="Zeng Q."/>
            <person name="Gargeya S."/>
            <person name="Fitzgerald M."/>
            <person name="Haas B."/>
            <person name="Abouelleil A."/>
            <person name="Alvarado L."/>
            <person name="Arachchi H.M."/>
            <person name="Berlin A.M."/>
            <person name="Chapman S.B."/>
            <person name="Dewar J."/>
            <person name="Goldberg J."/>
            <person name="Griggs A."/>
            <person name="Gujja S."/>
            <person name="Hansen M."/>
            <person name="Howarth C."/>
            <person name="Imamovic A."/>
            <person name="Larimer J."/>
            <person name="McCowan C."/>
            <person name="Murphy C."/>
            <person name="Neiman D."/>
            <person name="Pearson M."/>
            <person name="Priest M."/>
            <person name="Roberts A."/>
            <person name="Saif S."/>
            <person name="Shea T."/>
            <person name="Sisk P."/>
            <person name="Sykes S."/>
            <person name="Wortman J."/>
            <person name="Nusbaum C."/>
            <person name="Birren B."/>
        </authorList>
    </citation>
    <scope>NUCLEOTIDE SEQUENCE [LARGE SCALE GENOMIC DNA]</scope>
    <source>
        <strain evidence="12 13">FCH/4</strain>
    </source>
</reference>
<dbReference type="GO" id="GO:0005524">
    <property type="term" value="F:ATP binding"/>
    <property type="evidence" value="ECO:0007669"/>
    <property type="project" value="UniProtKB-KW"/>
</dbReference>
<name>A0A024VEF3_PLAFA</name>
<evidence type="ECO:0000313" key="13">
    <source>
        <dbReference type="Proteomes" id="UP000030656"/>
    </source>
</evidence>
<dbReference type="EMBL" id="KI928153">
    <property type="protein sequence ID" value="ETW26872.1"/>
    <property type="molecule type" value="Genomic_DNA"/>
</dbReference>
<protein>
    <recommendedName>
        <fullName evidence="11">Helicase ATP-binding domain-containing protein</fullName>
    </recommendedName>
</protein>
<evidence type="ECO:0000256" key="8">
    <source>
        <dbReference type="ARBA" id="ARBA00023235"/>
    </source>
</evidence>
<accession>A0A024VEF3</accession>
<keyword evidence="5" id="KW-0067">ATP-binding</keyword>
<feature type="transmembrane region" description="Helical" evidence="10">
    <location>
        <begin position="1365"/>
        <end position="1386"/>
    </location>
</feature>
<dbReference type="InterPro" id="IPR010614">
    <property type="entry name" value="RAD3-like_helicase_DEAD"/>
</dbReference>
<keyword evidence="7" id="KW-0411">Iron-sulfur</keyword>
<dbReference type="Gene3D" id="3.40.50.300">
    <property type="entry name" value="P-loop containing nucleotide triphosphate hydrolases"/>
    <property type="match status" value="2"/>
</dbReference>
<dbReference type="PROSITE" id="PS51193">
    <property type="entry name" value="HELICASE_ATP_BIND_2"/>
    <property type="match status" value="1"/>
</dbReference>